<dbReference type="OrthoDB" id="9778118at2"/>
<dbReference type="PANTHER" id="PTHR48078">
    <property type="entry name" value="THREONINE DEHYDRATASE, MITOCHONDRIAL-RELATED"/>
    <property type="match status" value="1"/>
</dbReference>
<dbReference type="Gene3D" id="3.40.50.1100">
    <property type="match status" value="2"/>
</dbReference>
<dbReference type="EC" id="4.2.3.1" evidence="5"/>
<gene>
    <name evidence="8" type="ORF">SAMN02745118_02676</name>
</gene>
<dbReference type="Pfam" id="PF00291">
    <property type="entry name" value="PALP"/>
    <property type="match status" value="1"/>
</dbReference>
<dbReference type="CDD" id="cd01563">
    <property type="entry name" value="Thr-synth_1"/>
    <property type="match status" value="1"/>
</dbReference>
<evidence type="ECO:0000256" key="4">
    <source>
        <dbReference type="ARBA" id="ARBA00023239"/>
    </source>
</evidence>
<keyword evidence="9" id="KW-1185">Reference proteome</keyword>
<dbReference type="AlphaFoldDB" id="A0A1T4QSP1"/>
<dbReference type="PANTHER" id="PTHR48078:SF6">
    <property type="entry name" value="L-THREONINE DEHYDRATASE CATABOLIC TDCB"/>
    <property type="match status" value="1"/>
</dbReference>
<dbReference type="GO" id="GO:0006567">
    <property type="term" value="P:L-threonine catabolic process"/>
    <property type="evidence" value="ECO:0007669"/>
    <property type="project" value="TreeGrafter"/>
</dbReference>
<dbReference type="GO" id="GO:0009088">
    <property type="term" value="P:threonine biosynthetic process"/>
    <property type="evidence" value="ECO:0007669"/>
    <property type="project" value="UniProtKB-UniRule"/>
</dbReference>
<feature type="modified residue" description="N6-(pyridoxal phosphate)lysine" evidence="6">
    <location>
        <position position="123"/>
    </location>
</feature>
<accession>A0A1T4QSP1</accession>
<evidence type="ECO:0000256" key="3">
    <source>
        <dbReference type="ARBA" id="ARBA00022898"/>
    </source>
</evidence>
<dbReference type="RefSeq" id="WP_078811067.1">
    <property type="nucleotide sequence ID" value="NZ_FUWM01000032.1"/>
</dbReference>
<reference evidence="9" key="1">
    <citation type="submission" date="2017-02" db="EMBL/GenBank/DDBJ databases">
        <authorList>
            <person name="Varghese N."/>
            <person name="Submissions S."/>
        </authorList>
    </citation>
    <scope>NUCLEOTIDE SEQUENCE [LARGE SCALE GENOMIC DNA]</scope>
    <source>
        <strain evidence="9">ATCC BAA-73</strain>
    </source>
</reference>
<evidence type="ECO:0000256" key="5">
    <source>
        <dbReference type="NCBIfam" id="TIGR00260"/>
    </source>
</evidence>
<dbReference type="GO" id="GO:0004794">
    <property type="term" value="F:threonine deaminase activity"/>
    <property type="evidence" value="ECO:0007669"/>
    <property type="project" value="TreeGrafter"/>
</dbReference>
<dbReference type="STRING" id="142842.SAMN02745118_02676"/>
<dbReference type="GO" id="GO:0006565">
    <property type="term" value="P:L-serine catabolic process"/>
    <property type="evidence" value="ECO:0007669"/>
    <property type="project" value="TreeGrafter"/>
</dbReference>
<evidence type="ECO:0000313" key="8">
    <source>
        <dbReference type="EMBL" id="SKA06686.1"/>
    </source>
</evidence>
<organism evidence="8 9">
    <name type="scientific">Selenihalanaerobacter shriftii</name>
    <dbReference type="NCBI Taxonomy" id="142842"/>
    <lineage>
        <taxon>Bacteria</taxon>
        <taxon>Bacillati</taxon>
        <taxon>Bacillota</taxon>
        <taxon>Clostridia</taxon>
        <taxon>Halanaerobiales</taxon>
        <taxon>Halobacteroidaceae</taxon>
        <taxon>Selenihalanaerobacter</taxon>
    </lineage>
</organism>
<comment type="similarity">
    <text evidence="2">Belongs to the threonine synthase family.</text>
</comment>
<evidence type="ECO:0000259" key="7">
    <source>
        <dbReference type="Pfam" id="PF00291"/>
    </source>
</evidence>
<evidence type="ECO:0000256" key="2">
    <source>
        <dbReference type="ARBA" id="ARBA00005517"/>
    </source>
</evidence>
<name>A0A1T4QSP1_9FIRM</name>
<dbReference type="GO" id="GO:0009097">
    <property type="term" value="P:isoleucine biosynthetic process"/>
    <property type="evidence" value="ECO:0007669"/>
    <property type="project" value="TreeGrafter"/>
</dbReference>
<comment type="cofactor">
    <cofactor evidence="1 6">
        <name>pyridoxal 5'-phosphate</name>
        <dbReference type="ChEBI" id="CHEBI:597326"/>
    </cofactor>
</comment>
<keyword evidence="4" id="KW-0456">Lyase</keyword>
<dbReference type="InterPro" id="IPR036052">
    <property type="entry name" value="TrpB-like_PALP_sf"/>
</dbReference>
<dbReference type="EMBL" id="FUWM01000032">
    <property type="protein sequence ID" value="SKA06686.1"/>
    <property type="molecule type" value="Genomic_DNA"/>
</dbReference>
<dbReference type="NCBIfam" id="TIGR00260">
    <property type="entry name" value="thrC"/>
    <property type="match status" value="1"/>
</dbReference>
<keyword evidence="3 6" id="KW-0663">Pyridoxal phosphate</keyword>
<protein>
    <recommendedName>
        <fullName evidence="5">Threonine synthase</fullName>
        <ecNumber evidence="5">4.2.3.1</ecNumber>
    </recommendedName>
</protein>
<dbReference type="SUPFAM" id="SSF53686">
    <property type="entry name" value="Tryptophan synthase beta subunit-like PLP-dependent enzymes"/>
    <property type="match status" value="1"/>
</dbReference>
<dbReference type="GO" id="GO:0003941">
    <property type="term" value="F:L-serine ammonia-lyase activity"/>
    <property type="evidence" value="ECO:0007669"/>
    <property type="project" value="TreeGrafter"/>
</dbReference>
<dbReference type="GO" id="GO:0004795">
    <property type="term" value="F:threonine synthase activity"/>
    <property type="evidence" value="ECO:0007669"/>
    <property type="project" value="UniProtKB-UniRule"/>
</dbReference>
<evidence type="ECO:0000256" key="1">
    <source>
        <dbReference type="ARBA" id="ARBA00001933"/>
    </source>
</evidence>
<feature type="domain" description="Tryptophan synthase beta chain-like PALP" evidence="7">
    <location>
        <begin position="85"/>
        <end position="388"/>
    </location>
</feature>
<dbReference type="Proteomes" id="UP000190625">
    <property type="component" value="Unassembled WGS sequence"/>
</dbReference>
<evidence type="ECO:0000256" key="6">
    <source>
        <dbReference type="PIRSR" id="PIRSR604450-51"/>
    </source>
</evidence>
<dbReference type="InterPro" id="IPR001926">
    <property type="entry name" value="TrpB-like_PALP"/>
</dbReference>
<sequence length="421" mass="46924">MVGDEIIANLLGGIYIKGIKQSRRLISTISNNEYPFDRIEEVAVNDETLEVFIPELNKARIKSGKYLWERYVDFLPFTRMSKEFSLGEGNTPLIQGNDYLQKFTGVKDLFLKNETQNPTWSFKDRGSLACIFMAKEMEEVVTATISTGNMGNSISAYGAKSGINVIVFVPEFTPIEKIKAMTIHGTKVIKVKAPDYSFMKKRILKLAKKLGLRIVSGNGPIRVEGYKLTAFELYEQMEGTVPDYITVPTSACGHIRGIFKGYRELKKAGFIDKLPKMIIVQAKNNSPIVSAIKEGKTQIQSFSNFTTIAEAITSGTPMGGNEIIHKAKEFNWLAEDVTEEEILESQKVLGKAGYFVEPAAATSVYAVKKLKQSGDIANDAKVLLMLTGSGLKDMEVFKEHSFDIMESNLHNIKVDLQQLLK</sequence>
<dbReference type="InterPro" id="IPR050147">
    <property type="entry name" value="Ser/Thr_Dehydratase"/>
</dbReference>
<proteinExistence type="inferred from homology"/>
<evidence type="ECO:0000313" key="9">
    <source>
        <dbReference type="Proteomes" id="UP000190625"/>
    </source>
</evidence>
<dbReference type="InterPro" id="IPR004450">
    <property type="entry name" value="Thr_synthase-like"/>
</dbReference>